<comment type="similarity">
    <text evidence="3">Belongs to the KTI12 family.</text>
</comment>
<keyword evidence="2" id="KW-0067">ATP-binding</keyword>
<name>A0A0L8FKC9_OCTBM</name>
<evidence type="ECO:0000256" key="4">
    <source>
        <dbReference type="ARBA" id="ARBA00026170"/>
    </source>
</evidence>
<dbReference type="Pfam" id="PF08433">
    <property type="entry name" value="KTI12"/>
    <property type="match status" value="1"/>
</dbReference>
<evidence type="ECO:0000256" key="2">
    <source>
        <dbReference type="ARBA" id="ARBA00022840"/>
    </source>
</evidence>
<accession>A0A0L8FKC9</accession>
<evidence type="ECO:0000256" key="3">
    <source>
        <dbReference type="ARBA" id="ARBA00025768"/>
    </source>
</evidence>
<dbReference type="OrthoDB" id="9972657at2759"/>
<gene>
    <name evidence="5" type="ORF">OCBIM_22016337mg</name>
</gene>
<evidence type="ECO:0000256" key="1">
    <source>
        <dbReference type="ARBA" id="ARBA00022741"/>
    </source>
</evidence>
<dbReference type="STRING" id="37653.A0A0L8FKC9"/>
<dbReference type="Gene3D" id="3.40.50.300">
    <property type="entry name" value="P-loop containing nucleotide triphosphate hydrolases"/>
    <property type="match status" value="1"/>
</dbReference>
<dbReference type="AlphaFoldDB" id="A0A0L8FKC9"/>
<reference evidence="5" key="1">
    <citation type="submission" date="2015-07" db="EMBL/GenBank/DDBJ databases">
        <title>MeaNS - Measles Nucleotide Surveillance Program.</title>
        <authorList>
            <person name="Tran T."/>
            <person name="Druce J."/>
        </authorList>
    </citation>
    <scope>NUCLEOTIDE SEQUENCE</scope>
    <source>
        <strain evidence="5">UCB-OBI-ISO-001</strain>
        <tissue evidence="5">Gonad</tissue>
    </source>
</reference>
<dbReference type="SUPFAM" id="SSF52540">
    <property type="entry name" value="P-loop containing nucleoside triphosphate hydrolases"/>
    <property type="match status" value="1"/>
</dbReference>
<proteinExistence type="inferred from homology"/>
<dbReference type="InterPro" id="IPR013641">
    <property type="entry name" value="KTI12/PSTK"/>
</dbReference>
<keyword evidence="1" id="KW-0547">Nucleotide-binding</keyword>
<dbReference type="OMA" id="STXSSRD"/>
<evidence type="ECO:0000313" key="5">
    <source>
        <dbReference type="EMBL" id="KOF65066.1"/>
    </source>
</evidence>
<protein>
    <recommendedName>
        <fullName evidence="4">Protein KTI12 homolog</fullName>
    </recommendedName>
</protein>
<dbReference type="EMBL" id="KQ429822">
    <property type="protein sequence ID" value="KOF65066.1"/>
    <property type="molecule type" value="Genomic_DNA"/>
</dbReference>
<sequence length="91" mass="10036">MPLVILCGLPCSGKSTVSQSLASYFREQSKNVDIISIHSIGLDRNSLFADSMKEREARGLFKSAVQRSISKESVTILDAMNYTKGELCISY</sequence>
<dbReference type="PANTHER" id="PTHR12435">
    <property type="match status" value="1"/>
</dbReference>
<dbReference type="GO" id="GO:0005524">
    <property type="term" value="F:ATP binding"/>
    <property type="evidence" value="ECO:0007669"/>
    <property type="project" value="UniProtKB-KW"/>
</dbReference>
<organism evidence="5">
    <name type="scientific">Octopus bimaculoides</name>
    <name type="common">California two-spotted octopus</name>
    <dbReference type="NCBI Taxonomy" id="37653"/>
    <lineage>
        <taxon>Eukaryota</taxon>
        <taxon>Metazoa</taxon>
        <taxon>Spiralia</taxon>
        <taxon>Lophotrochozoa</taxon>
        <taxon>Mollusca</taxon>
        <taxon>Cephalopoda</taxon>
        <taxon>Coleoidea</taxon>
        <taxon>Octopodiformes</taxon>
        <taxon>Octopoda</taxon>
        <taxon>Incirrata</taxon>
        <taxon>Octopodidae</taxon>
        <taxon>Octopus</taxon>
    </lineage>
</organism>
<dbReference type="InterPro" id="IPR027417">
    <property type="entry name" value="P-loop_NTPase"/>
</dbReference>